<dbReference type="PANTHER" id="PTHR35532">
    <property type="entry name" value="SIMILAR TO POLYHYDROXYALKANOATE DEPOLYMERASE"/>
    <property type="match status" value="1"/>
</dbReference>
<keyword evidence="2" id="KW-1185">Reference proteome</keyword>
<organism evidence="1 2">
    <name type="scientific">Duncaniella freteri</name>
    <dbReference type="NCBI Taxonomy" id="2530391"/>
    <lineage>
        <taxon>Bacteria</taxon>
        <taxon>Pseudomonadati</taxon>
        <taxon>Bacteroidota</taxon>
        <taxon>Bacteroidia</taxon>
        <taxon>Bacteroidales</taxon>
        <taxon>Muribaculaceae</taxon>
        <taxon>Duncaniella</taxon>
    </lineage>
</organism>
<reference evidence="1 2" key="1">
    <citation type="submission" date="2019-02" db="EMBL/GenBank/DDBJ databases">
        <title>Isolation and identification of novel species under the genus Muribaculum.</title>
        <authorList>
            <person name="Miyake S."/>
            <person name="Ding Y."/>
            <person name="Low A."/>
            <person name="Soh M."/>
            <person name="Seedorf H."/>
        </authorList>
    </citation>
    <scope>NUCLEOTIDE SEQUENCE [LARGE SCALE GENOMIC DNA]</scope>
    <source>
        <strain evidence="1 2">TLL-A3</strain>
    </source>
</reference>
<proteinExistence type="predicted"/>
<accession>A0A4Z0V2W2</accession>
<dbReference type="GeneID" id="82148537"/>
<dbReference type="Proteomes" id="UP000297635">
    <property type="component" value="Unassembled WGS sequence"/>
</dbReference>
<dbReference type="EMBL" id="SJSA01000001">
    <property type="protein sequence ID" value="TGG39526.1"/>
    <property type="molecule type" value="Genomic_DNA"/>
</dbReference>
<name>A0A4Z0V2W2_9BACT</name>
<comment type="caution">
    <text evidence="1">The sequence shown here is derived from an EMBL/GenBank/DDBJ whole genome shotgun (WGS) entry which is preliminary data.</text>
</comment>
<evidence type="ECO:0000313" key="1">
    <source>
        <dbReference type="EMBL" id="TGG39526.1"/>
    </source>
</evidence>
<evidence type="ECO:0008006" key="3">
    <source>
        <dbReference type="Google" id="ProtNLM"/>
    </source>
</evidence>
<protein>
    <recommendedName>
        <fullName evidence="3">Transglutaminase domain-containing protein</fullName>
    </recommendedName>
</protein>
<evidence type="ECO:0000313" key="2">
    <source>
        <dbReference type="Proteomes" id="UP000297635"/>
    </source>
</evidence>
<dbReference type="InterPro" id="IPR038765">
    <property type="entry name" value="Papain-like_cys_pep_sf"/>
</dbReference>
<dbReference type="SUPFAM" id="SSF54001">
    <property type="entry name" value="Cysteine proteinases"/>
    <property type="match status" value="1"/>
</dbReference>
<dbReference type="PANTHER" id="PTHR35532:SF5">
    <property type="entry name" value="CARBOHYDRATE-BINDING DOMAIN-CONTAINING PROTEIN"/>
    <property type="match status" value="1"/>
</dbReference>
<dbReference type="AlphaFoldDB" id="A0A4Z0V2W2"/>
<sequence length="316" mass="36416">MTNTPIKHIVSITIATIYLTILNGCHGSSELERALDMAGNNRHELETVLNHYRTDSLKYQAAVFLIEHMPYQRGIAYEDTIRLYTYYKAISSSHTDPWILCDSIREADGQFNAQLKIVQNDICEISSSFLIDHIDAMFDAWASQPWGDKIDFDMFCNHILPYRLRDEPLMPWARQLYEQYNPILDSIRKSPDSTDIRAAATVILRYLQHQRIIFTHAIPQGVNVGIKNVDWKIGDCKEFTDILTWVLRSLAIPCGCDMMPVRGDNNVPHYWNYIIDNDGQSWYGSIGYAESEYKAPNTYWIPKGKYGENVTLSTED</sequence>
<dbReference type="RefSeq" id="WP_135470145.1">
    <property type="nucleotide sequence ID" value="NZ_CASNJF010000054.1"/>
</dbReference>
<gene>
    <name evidence="1" type="ORF">EZ315_01955</name>
</gene>